<sequence>MPALLRAVALVTILLLGLLFGLPAQATAIGNRVLDSAPTFNGGVYAIAQRGPVVYLGGAFTSATYRGRTYPRLRLAALDARSGALLSWAPAADGTVRALVSTEDSIFAAGDFHAVGGHDRDSLARLSAGTSAVLPFKHTLTGTAYTLTSGNGRLYLGGSFTDVDGRQRAGLAAFSLRTGDLDDRWRPRADDAVHSLVAYGGQVFAGGGFHTIDEVRGTLRLAVMHGKTGEVDEDFLPKAPAEVRSIAVDQAGVYAATAGVGGRAIAYSFKGKVRWQRVFDGDAAAIATAGGVTYVGGHFDSACLTAKNGVHGACVDGSQPRYKLAAVTAAGELAPWAPQGNGVIGVRVLSVNPDTGVLVAGGDFTTINGLDRRRLAVF</sequence>
<dbReference type="Proteomes" id="UP000677082">
    <property type="component" value="Unassembled WGS sequence"/>
</dbReference>
<evidence type="ECO:0000313" key="1">
    <source>
        <dbReference type="EMBL" id="GIM93879.1"/>
    </source>
</evidence>
<protein>
    <submittedName>
        <fullName evidence="1">Uncharacterized protein</fullName>
    </submittedName>
</protein>
<name>A0A919TD92_9ACTN</name>
<dbReference type="SUPFAM" id="SSF50998">
    <property type="entry name" value="Quinoprotein alcohol dehydrogenase-like"/>
    <property type="match status" value="1"/>
</dbReference>
<proteinExistence type="predicted"/>
<keyword evidence="2" id="KW-1185">Reference proteome</keyword>
<dbReference type="EMBL" id="BOQN01000071">
    <property type="protein sequence ID" value="GIM93879.1"/>
    <property type="molecule type" value="Genomic_DNA"/>
</dbReference>
<evidence type="ECO:0000313" key="2">
    <source>
        <dbReference type="Proteomes" id="UP000677082"/>
    </source>
</evidence>
<organism evidence="1 2">
    <name type="scientific">Paractinoplanes toevensis</name>
    <dbReference type="NCBI Taxonomy" id="571911"/>
    <lineage>
        <taxon>Bacteria</taxon>
        <taxon>Bacillati</taxon>
        <taxon>Actinomycetota</taxon>
        <taxon>Actinomycetes</taxon>
        <taxon>Micromonosporales</taxon>
        <taxon>Micromonosporaceae</taxon>
        <taxon>Paractinoplanes</taxon>
    </lineage>
</organism>
<comment type="caution">
    <text evidence="1">The sequence shown here is derived from an EMBL/GenBank/DDBJ whole genome shotgun (WGS) entry which is preliminary data.</text>
</comment>
<accession>A0A919TD92</accession>
<reference evidence="1 2" key="1">
    <citation type="submission" date="2021-03" db="EMBL/GenBank/DDBJ databases">
        <title>Whole genome shotgun sequence of Actinoplanes toevensis NBRC 105298.</title>
        <authorList>
            <person name="Komaki H."/>
            <person name="Tamura T."/>
        </authorList>
    </citation>
    <scope>NUCLEOTIDE SEQUENCE [LARGE SCALE GENOMIC DNA]</scope>
    <source>
        <strain evidence="1 2">NBRC 105298</strain>
    </source>
</reference>
<dbReference type="InterPro" id="IPR011047">
    <property type="entry name" value="Quinoprotein_ADH-like_sf"/>
</dbReference>
<gene>
    <name evidence="1" type="ORF">Ato02nite_056720</name>
</gene>
<dbReference type="AlphaFoldDB" id="A0A919TD92"/>
<dbReference type="RefSeq" id="WP_246607491.1">
    <property type="nucleotide sequence ID" value="NZ_BOQN01000071.1"/>
</dbReference>